<organism evidence="10">
    <name type="scientific">marine metagenome</name>
    <dbReference type="NCBI Taxonomy" id="408172"/>
    <lineage>
        <taxon>unclassified sequences</taxon>
        <taxon>metagenomes</taxon>
        <taxon>ecological metagenomes</taxon>
    </lineage>
</organism>
<dbReference type="AlphaFoldDB" id="A0A382AU54"/>
<gene>
    <name evidence="10" type="ORF">METZ01_LOCUS157909</name>
</gene>
<dbReference type="InterPro" id="IPR034746">
    <property type="entry name" value="POTRA"/>
</dbReference>
<evidence type="ECO:0000256" key="6">
    <source>
        <dbReference type="ARBA" id="ARBA00023136"/>
    </source>
</evidence>
<sequence>VFARIIAIAVLVFGCAYWLLETVRNTSLLRIETITVIGNNRLSTGEVTTLVESLHGQNLLLADLDESRHHLRAAGWIEDATLRRVLPSTVEVVVNEREPVGLGRFGSALYLIDSEGVILDEFSP</sequence>
<name>A0A382AU54_9ZZZZ</name>
<keyword evidence="2" id="KW-1003">Cell membrane</keyword>
<evidence type="ECO:0000256" key="4">
    <source>
        <dbReference type="ARBA" id="ARBA00022692"/>
    </source>
</evidence>
<feature type="non-terminal residue" evidence="10">
    <location>
        <position position="1"/>
    </location>
</feature>
<proteinExistence type="predicted"/>
<dbReference type="PANTHER" id="PTHR35851:SF1">
    <property type="entry name" value="CELL DIVISION PROTEIN FTSQ"/>
    <property type="match status" value="1"/>
</dbReference>
<evidence type="ECO:0000313" key="10">
    <source>
        <dbReference type="EMBL" id="SVB05055.1"/>
    </source>
</evidence>
<evidence type="ECO:0000256" key="8">
    <source>
        <dbReference type="SAM" id="Phobius"/>
    </source>
</evidence>
<keyword evidence="5 8" id="KW-1133">Transmembrane helix</keyword>
<keyword evidence="6 8" id="KW-0472">Membrane</keyword>
<reference evidence="10" key="1">
    <citation type="submission" date="2018-05" db="EMBL/GenBank/DDBJ databases">
        <authorList>
            <person name="Lanie J.A."/>
            <person name="Ng W.-L."/>
            <person name="Kazmierczak K.M."/>
            <person name="Andrzejewski T.M."/>
            <person name="Davidsen T.M."/>
            <person name="Wayne K.J."/>
            <person name="Tettelin H."/>
            <person name="Glass J.I."/>
            <person name="Rusch D."/>
            <person name="Podicherti R."/>
            <person name="Tsui H.-C.T."/>
            <person name="Winkler M.E."/>
        </authorList>
    </citation>
    <scope>NUCLEOTIDE SEQUENCE</scope>
</reference>
<protein>
    <recommendedName>
        <fullName evidence="9">POTRA domain-containing protein</fullName>
    </recommendedName>
</protein>
<dbReference type="EMBL" id="UINC01026853">
    <property type="protein sequence ID" value="SVB05055.1"/>
    <property type="molecule type" value="Genomic_DNA"/>
</dbReference>
<feature type="transmembrane region" description="Helical" evidence="8">
    <location>
        <begin position="6"/>
        <end position="23"/>
    </location>
</feature>
<keyword evidence="7" id="KW-0131">Cell cycle</keyword>
<dbReference type="InterPro" id="IPR026579">
    <property type="entry name" value="FtsQ"/>
</dbReference>
<dbReference type="Gene3D" id="3.10.20.310">
    <property type="entry name" value="membrane protein fhac"/>
    <property type="match status" value="1"/>
</dbReference>
<evidence type="ECO:0000259" key="9">
    <source>
        <dbReference type="PROSITE" id="PS51779"/>
    </source>
</evidence>
<dbReference type="Pfam" id="PF08478">
    <property type="entry name" value="POTRA_1"/>
    <property type="match status" value="1"/>
</dbReference>
<feature type="domain" description="POTRA" evidence="9">
    <location>
        <begin position="29"/>
        <end position="97"/>
    </location>
</feature>
<evidence type="ECO:0000256" key="2">
    <source>
        <dbReference type="ARBA" id="ARBA00022475"/>
    </source>
</evidence>
<keyword evidence="4 8" id="KW-0812">Transmembrane</keyword>
<dbReference type="PROSITE" id="PS51779">
    <property type="entry name" value="POTRA"/>
    <property type="match status" value="1"/>
</dbReference>
<dbReference type="PANTHER" id="PTHR35851">
    <property type="entry name" value="CELL DIVISION PROTEIN FTSQ"/>
    <property type="match status" value="1"/>
</dbReference>
<dbReference type="InterPro" id="IPR013685">
    <property type="entry name" value="POTRA_FtsQ_type"/>
</dbReference>
<evidence type="ECO:0000256" key="3">
    <source>
        <dbReference type="ARBA" id="ARBA00022618"/>
    </source>
</evidence>
<comment type="subcellular location">
    <subcellularLocation>
        <location evidence="1">Membrane</location>
    </subcellularLocation>
</comment>
<accession>A0A382AU54</accession>
<evidence type="ECO:0000256" key="5">
    <source>
        <dbReference type="ARBA" id="ARBA00022989"/>
    </source>
</evidence>
<dbReference type="GO" id="GO:0090529">
    <property type="term" value="P:cell septum assembly"/>
    <property type="evidence" value="ECO:0007669"/>
    <property type="project" value="InterPro"/>
</dbReference>
<evidence type="ECO:0000256" key="7">
    <source>
        <dbReference type="ARBA" id="ARBA00023306"/>
    </source>
</evidence>
<feature type="non-terminal residue" evidence="10">
    <location>
        <position position="124"/>
    </location>
</feature>
<evidence type="ECO:0000256" key="1">
    <source>
        <dbReference type="ARBA" id="ARBA00004370"/>
    </source>
</evidence>
<keyword evidence="3" id="KW-0132">Cell division</keyword>
<dbReference type="GO" id="GO:0016020">
    <property type="term" value="C:membrane"/>
    <property type="evidence" value="ECO:0007669"/>
    <property type="project" value="UniProtKB-SubCell"/>
</dbReference>